<feature type="region of interest" description="Disordered" evidence="1">
    <location>
        <begin position="71"/>
        <end position="106"/>
    </location>
</feature>
<dbReference type="Pfam" id="PF15218">
    <property type="entry name" value="SPATA25"/>
    <property type="match status" value="1"/>
</dbReference>
<name>A0AA97JDD2_EUBMA</name>
<protein>
    <submittedName>
        <fullName evidence="3">Spermatogenesis-associated protein 25</fullName>
    </submittedName>
</protein>
<evidence type="ECO:0000313" key="2">
    <source>
        <dbReference type="Proteomes" id="UP001190640"/>
    </source>
</evidence>
<dbReference type="RefSeq" id="XP_054836470.1">
    <property type="nucleotide sequence ID" value="XM_054980495.1"/>
</dbReference>
<dbReference type="InterPro" id="IPR029192">
    <property type="entry name" value="SPATA25"/>
</dbReference>
<dbReference type="GO" id="GO:0007283">
    <property type="term" value="P:spermatogenesis"/>
    <property type="evidence" value="ECO:0007669"/>
    <property type="project" value="TreeGrafter"/>
</dbReference>
<evidence type="ECO:0000313" key="3">
    <source>
        <dbReference type="RefSeq" id="XP_054836470.1"/>
    </source>
</evidence>
<accession>A0AA97JDD2</accession>
<reference evidence="3" key="1">
    <citation type="submission" date="2025-08" db="UniProtKB">
        <authorList>
            <consortium name="RefSeq"/>
        </authorList>
    </citation>
    <scope>IDENTIFICATION</scope>
    <source>
        <tissue evidence="3">Blood</tissue>
    </source>
</reference>
<dbReference type="Proteomes" id="UP001190640">
    <property type="component" value="Chromosome 5"/>
</dbReference>
<organism evidence="2 3">
    <name type="scientific">Eublepharis macularius</name>
    <name type="common">Leopard gecko</name>
    <name type="synonym">Cyrtodactylus macularius</name>
    <dbReference type="NCBI Taxonomy" id="481883"/>
    <lineage>
        <taxon>Eukaryota</taxon>
        <taxon>Metazoa</taxon>
        <taxon>Chordata</taxon>
        <taxon>Craniata</taxon>
        <taxon>Vertebrata</taxon>
        <taxon>Euteleostomi</taxon>
        <taxon>Lepidosauria</taxon>
        <taxon>Squamata</taxon>
        <taxon>Bifurcata</taxon>
        <taxon>Gekkota</taxon>
        <taxon>Eublepharidae</taxon>
        <taxon>Eublepharinae</taxon>
        <taxon>Eublepharis</taxon>
    </lineage>
</organism>
<dbReference type="KEGG" id="emc:129330460"/>
<keyword evidence="2" id="KW-1185">Reference proteome</keyword>
<sequence>MCGQGIAIPGALYALLLKECGPPLSTLPISTAPTGKCFPPTLQLTLSSCPLPVLGEAHSTALKLAPTNLPSSHATSAAVSAQGPLRRKLPAARGPPSQASTAQLLSEPDLKHPCRGLCLSRCTPSQEATPRSSRRVPGPSLAQEYPAEQTGNRRLCLPSVAPCPLSQQPKDSVSSRGDLPLAPWGFLPSGFVWMAAQLDPEGGVQPAPHFPPNICILTLAMMIAGIPTVPVPGVREEDMIQAAQDFMAGNQEPGGVEGEAAPQWKWAAAPHLGLSCKRDKQRKRAASRRLLPFFLAQLEK</sequence>
<dbReference type="PANTHER" id="PTHR36857">
    <property type="entry name" value="SPERMATOGENESIS-ASSOCIATED PROTEIN 25"/>
    <property type="match status" value="1"/>
</dbReference>
<proteinExistence type="predicted"/>
<feature type="region of interest" description="Disordered" evidence="1">
    <location>
        <begin position="123"/>
        <end position="149"/>
    </location>
</feature>
<gene>
    <name evidence="3" type="primary">SPATA25</name>
</gene>
<dbReference type="PANTHER" id="PTHR36857:SF1">
    <property type="entry name" value="SPERMATOGENESIS-ASSOCIATED PROTEIN 25"/>
    <property type="match status" value="1"/>
</dbReference>
<dbReference type="AlphaFoldDB" id="A0AA97JDD2"/>
<evidence type="ECO:0000256" key="1">
    <source>
        <dbReference type="SAM" id="MobiDB-lite"/>
    </source>
</evidence>
<dbReference type="GeneID" id="129330460"/>
<dbReference type="CTD" id="128497"/>